<dbReference type="CDD" id="cd01925">
    <property type="entry name" value="cyclophilin_CeCYP16-like"/>
    <property type="match status" value="1"/>
</dbReference>
<feature type="compositionally biased region" description="Basic and acidic residues" evidence="8">
    <location>
        <begin position="397"/>
        <end position="413"/>
    </location>
</feature>
<dbReference type="PANTHER" id="PTHR45625:SF6">
    <property type="entry name" value="SPLICEOSOME-ASSOCIATED PROTEIN CWC27 HOMOLOG"/>
    <property type="match status" value="1"/>
</dbReference>
<dbReference type="EMBL" id="CAJNOC010003305">
    <property type="protein sequence ID" value="CAF0976799.1"/>
    <property type="molecule type" value="Genomic_DNA"/>
</dbReference>
<feature type="compositionally biased region" description="Basic and acidic residues" evidence="8">
    <location>
        <begin position="264"/>
        <end position="276"/>
    </location>
</feature>
<evidence type="ECO:0000259" key="9">
    <source>
        <dbReference type="PROSITE" id="PS50072"/>
    </source>
</evidence>
<protein>
    <recommendedName>
        <fullName evidence="4">Spliceosome-associated protein CWC27 homolog</fullName>
    </recommendedName>
    <alternativeName>
        <fullName evidence="5">Probable inactive peptidyl-prolyl cis-trans isomerase CWC27 homolog</fullName>
    </alternativeName>
</protein>
<proteinExistence type="inferred from homology"/>
<comment type="subunit">
    <text evidence="6">Part of the activated spliceosome B/catalytic step 1 spliceosome, one of the forms of the spliceosome which has a well-formed active site but still cannot catalyze the branching reaction and is composed at least of 52 proteins, the U2, U5 and U6 snRNAs and the pre-mRNA. Recruited during early steps of activated spliceosome B maturation, it is probably one of the first proteins released from this complex as he matures to the spliceosome C complex. Component of the minor spliceosome, which splices U12-type introns.</text>
</comment>
<feature type="region of interest" description="Disordered" evidence="8">
    <location>
        <begin position="176"/>
        <end position="197"/>
    </location>
</feature>
<evidence type="ECO:0000256" key="7">
    <source>
        <dbReference type="SAM" id="Coils"/>
    </source>
</evidence>
<dbReference type="PANTHER" id="PTHR45625">
    <property type="entry name" value="PEPTIDYL-PROLYL CIS-TRANS ISOMERASE-RELATED"/>
    <property type="match status" value="1"/>
</dbReference>
<name>A0A814F994_9BILA</name>
<feature type="region of interest" description="Disordered" evidence="8">
    <location>
        <begin position="397"/>
        <end position="424"/>
    </location>
</feature>
<evidence type="ECO:0000313" key="11">
    <source>
        <dbReference type="Proteomes" id="UP000663879"/>
    </source>
</evidence>
<reference evidence="10" key="1">
    <citation type="submission" date="2021-02" db="EMBL/GenBank/DDBJ databases">
        <authorList>
            <person name="Nowell W R."/>
        </authorList>
    </citation>
    <scope>NUCLEOTIDE SEQUENCE</scope>
    <source>
        <strain evidence="10">Ploen Becks lab</strain>
    </source>
</reference>
<keyword evidence="3" id="KW-0539">Nucleus</keyword>
<evidence type="ECO:0000256" key="4">
    <source>
        <dbReference type="ARBA" id="ARBA00040027"/>
    </source>
</evidence>
<feature type="compositionally biased region" description="Basic and acidic residues" evidence="8">
    <location>
        <begin position="184"/>
        <end position="194"/>
    </location>
</feature>
<evidence type="ECO:0000256" key="6">
    <source>
        <dbReference type="ARBA" id="ARBA00046368"/>
    </source>
</evidence>
<evidence type="ECO:0000256" key="8">
    <source>
        <dbReference type="SAM" id="MobiDB-lite"/>
    </source>
</evidence>
<sequence>MSNIYIQEPPTNGKVVLKTTIGEIEIELWSKEAPKACRNFIQLCMEGYYDKTIFHRVEKDFIAQGGDPTGTGQGGDSIYGEPFKDEFHSRLRFNRRGLVAMANSQKDDNGSQFFFTLGPCYELQKKHTIFGKVGGQTIYNMIKLNECECVGDRPVRPEKILSTQVIYNPFDDIVPRNKRAQPVKSRDEDKEKQKKGVKNYGLLSFGEEAEEEEEELESVSKDLKVKKSAHDIGDPRLLSKKVIEDDDFKKKRKNESSSSDDSDVEKALSPKPKSDLKQSVNLESIKSKLKKKDEKSDKNKKEALPIDDKEFKKKQTQDEIKKLEKELLEKKKKSAEENLKKVEELKEKKTETEVFKKYKDDVEKYEHLKNRNKSKSGKEDKTLEMLNAFKERLFKAKETSKDSGKEESEKIENETETTGLSSILTHRLDVDDEIKRKVIDANVADNERYDIYDPRNPLNKRKREESKEIIKEKKKSYLSTSSL</sequence>
<dbReference type="GO" id="GO:0003755">
    <property type="term" value="F:peptidyl-prolyl cis-trans isomerase activity"/>
    <property type="evidence" value="ECO:0007669"/>
    <property type="project" value="InterPro"/>
</dbReference>
<dbReference type="PRINTS" id="PR00153">
    <property type="entry name" value="CSAPPISMRASE"/>
</dbReference>
<feature type="coiled-coil region" evidence="7">
    <location>
        <begin position="202"/>
        <end position="229"/>
    </location>
</feature>
<comment type="subcellular location">
    <subcellularLocation>
        <location evidence="1">Nucleus</location>
    </subcellularLocation>
</comment>
<dbReference type="Pfam" id="PF00160">
    <property type="entry name" value="Pro_isomerase"/>
    <property type="match status" value="1"/>
</dbReference>
<feature type="compositionally biased region" description="Basic and acidic residues" evidence="8">
    <location>
        <begin position="291"/>
        <end position="318"/>
    </location>
</feature>
<dbReference type="InterPro" id="IPR029000">
    <property type="entry name" value="Cyclophilin-like_dom_sf"/>
</dbReference>
<evidence type="ECO:0000313" key="10">
    <source>
        <dbReference type="EMBL" id="CAF0976799.1"/>
    </source>
</evidence>
<evidence type="ECO:0000256" key="1">
    <source>
        <dbReference type="ARBA" id="ARBA00004123"/>
    </source>
</evidence>
<dbReference type="Proteomes" id="UP000663879">
    <property type="component" value="Unassembled WGS sequence"/>
</dbReference>
<feature type="region of interest" description="Disordered" evidence="8">
    <location>
        <begin position="445"/>
        <end position="483"/>
    </location>
</feature>
<accession>A0A814F994</accession>
<feature type="domain" description="PPIase cyclophilin-type" evidence="9">
    <location>
        <begin position="19"/>
        <end position="165"/>
    </location>
</feature>
<dbReference type="PROSITE" id="PS50072">
    <property type="entry name" value="CSA_PPIASE_2"/>
    <property type="match status" value="1"/>
</dbReference>
<dbReference type="AlphaFoldDB" id="A0A814F994"/>
<dbReference type="InterPro" id="IPR002130">
    <property type="entry name" value="Cyclophilin-type_PPIase_dom"/>
</dbReference>
<keyword evidence="7" id="KW-0175">Coiled coil</keyword>
<organism evidence="10 11">
    <name type="scientific">Brachionus calyciflorus</name>
    <dbReference type="NCBI Taxonomy" id="104777"/>
    <lineage>
        <taxon>Eukaryota</taxon>
        <taxon>Metazoa</taxon>
        <taxon>Spiralia</taxon>
        <taxon>Gnathifera</taxon>
        <taxon>Rotifera</taxon>
        <taxon>Eurotatoria</taxon>
        <taxon>Monogononta</taxon>
        <taxon>Pseudotrocha</taxon>
        <taxon>Ploima</taxon>
        <taxon>Brachionidae</taxon>
        <taxon>Brachionus</taxon>
    </lineage>
</organism>
<keyword evidence="11" id="KW-1185">Reference proteome</keyword>
<feature type="region of interest" description="Disordered" evidence="8">
    <location>
        <begin position="244"/>
        <end position="318"/>
    </location>
</feature>
<dbReference type="FunFam" id="2.40.100.10:FF:000007">
    <property type="entry name" value="Peptidyl-prolyl cis-trans isomerase CWC27 homolog"/>
    <property type="match status" value="1"/>
</dbReference>
<comment type="similarity">
    <text evidence="2">Belongs to the cyclophilin-type PPIase family.</text>
</comment>
<feature type="compositionally biased region" description="Basic and acidic residues" evidence="8">
    <location>
        <begin position="462"/>
        <end position="471"/>
    </location>
</feature>
<dbReference type="GO" id="GO:0071013">
    <property type="term" value="C:catalytic step 2 spliceosome"/>
    <property type="evidence" value="ECO:0007669"/>
    <property type="project" value="TreeGrafter"/>
</dbReference>
<gene>
    <name evidence="10" type="ORF">OXX778_LOCUS15208</name>
</gene>
<evidence type="ECO:0000256" key="2">
    <source>
        <dbReference type="ARBA" id="ARBA00007365"/>
    </source>
</evidence>
<dbReference type="SUPFAM" id="SSF50891">
    <property type="entry name" value="Cyclophilin-like"/>
    <property type="match status" value="1"/>
</dbReference>
<dbReference type="InterPro" id="IPR044666">
    <property type="entry name" value="Cyclophilin_A-like"/>
</dbReference>
<dbReference type="Gene3D" id="2.40.100.10">
    <property type="entry name" value="Cyclophilin-like"/>
    <property type="match status" value="1"/>
</dbReference>
<evidence type="ECO:0000256" key="5">
    <source>
        <dbReference type="ARBA" id="ARBA00042090"/>
    </source>
</evidence>
<evidence type="ECO:0000256" key="3">
    <source>
        <dbReference type="ARBA" id="ARBA00023242"/>
    </source>
</evidence>
<dbReference type="OrthoDB" id="442970at2759"/>
<comment type="caution">
    <text evidence="10">The sequence shown here is derived from an EMBL/GenBank/DDBJ whole genome shotgun (WGS) entry which is preliminary data.</text>
</comment>